<dbReference type="Gene3D" id="3.30.1050.40">
    <property type="match status" value="1"/>
</dbReference>
<dbReference type="Proteomes" id="UP000237061">
    <property type="component" value="Unassembled WGS sequence"/>
</dbReference>
<evidence type="ECO:0000313" key="3">
    <source>
        <dbReference type="Proteomes" id="UP000237061"/>
    </source>
</evidence>
<name>A0A2S4A1G1_ARTGL</name>
<dbReference type="InterPro" id="IPR041629">
    <property type="entry name" value="SCP_3"/>
</dbReference>
<keyword evidence="3" id="KW-1185">Reference proteome</keyword>
<evidence type="ECO:0000313" key="2">
    <source>
        <dbReference type="EMBL" id="POH75139.1"/>
    </source>
</evidence>
<dbReference type="AlphaFoldDB" id="A0A2S4A1G1"/>
<organism evidence="2 3">
    <name type="scientific">Arthrobacter glacialis</name>
    <dbReference type="NCBI Taxonomy" id="1664"/>
    <lineage>
        <taxon>Bacteria</taxon>
        <taxon>Bacillati</taxon>
        <taxon>Actinomycetota</taxon>
        <taxon>Actinomycetes</taxon>
        <taxon>Micrococcales</taxon>
        <taxon>Micrococcaceae</taxon>
        <taxon>Arthrobacter</taxon>
    </lineage>
</organism>
<dbReference type="EMBL" id="PPXC01000001">
    <property type="protein sequence ID" value="POH75139.1"/>
    <property type="molecule type" value="Genomic_DNA"/>
</dbReference>
<dbReference type="RefSeq" id="WP_103463799.1">
    <property type="nucleotide sequence ID" value="NZ_PPXB01000001.1"/>
</dbReference>
<protein>
    <recommendedName>
        <fullName evidence="1">Bacterial SCP orthologue domain-containing protein</fullName>
    </recommendedName>
</protein>
<proteinExistence type="predicted"/>
<dbReference type="OrthoDB" id="8481083at2"/>
<gene>
    <name evidence="2" type="ORF">CVS27_00555</name>
</gene>
<sequence length="120" mass="12682">MSARRRIDIADGQAALVAWQNGDTARAVTATAVRYSLEELAARAPGNSVEVRVPPFGVTQCIPGPRHTRGTPPNVVECDAGTWLALVTGQTAWADAVEHGQVAASGLRADLSAELPLQRR</sequence>
<evidence type="ECO:0000259" key="1">
    <source>
        <dbReference type="Pfam" id="PF17844"/>
    </source>
</evidence>
<accession>A0A2S4A1G1</accession>
<comment type="caution">
    <text evidence="2">The sequence shown here is derived from an EMBL/GenBank/DDBJ whole genome shotgun (WGS) entry which is preliminary data.</text>
</comment>
<dbReference type="Pfam" id="PF17844">
    <property type="entry name" value="SCP_3"/>
    <property type="match status" value="1"/>
</dbReference>
<reference evidence="2 3" key="1">
    <citation type="submission" date="2018-01" db="EMBL/GenBank/DDBJ databases">
        <title>Arthrobacter sp. nov., from glaciers in China.</title>
        <authorList>
            <person name="Liu Q."/>
            <person name="Xin Y.-H."/>
        </authorList>
    </citation>
    <scope>NUCLEOTIDE SEQUENCE [LARGE SCALE GENOMIC DNA]</scope>
    <source>
        <strain evidence="2 3">HLT2-12-2</strain>
    </source>
</reference>
<feature type="domain" description="Bacterial SCP orthologue" evidence="1">
    <location>
        <begin position="26"/>
        <end position="117"/>
    </location>
</feature>